<dbReference type="PANTHER" id="PTHR34216:SF11">
    <property type="entry name" value="CHITOOLIGOSACCHARIDE DEACETYLASE"/>
    <property type="match status" value="1"/>
</dbReference>
<evidence type="ECO:0000256" key="1">
    <source>
        <dbReference type="ARBA" id="ARBA00022729"/>
    </source>
</evidence>
<evidence type="ECO:0000313" key="3">
    <source>
        <dbReference type="EMBL" id="GLX66790.1"/>
    </source>
</evidence>
<dbReference type="InterPro" id="IPR051398">
    <property type="entry name" value="Polysacch_Deacetylase"/>
</dbReference>
<dbReference type="PANTHER" id="PTHR34216">
    <property type="match status" value="1"/>
</dbReference>
<dbReference type="Proteomes" id="UP001157114">
    <property type="component" value="Unassembled WGS sequence"/>
</dbReference>
<evidence type="ECO:0000259" key="2">
    <source>
        <dbReference type="PROSITE" id="PS51677"/>
    </source>
</evidence>
<protein>
    <submittedName>
        <fullName evidence="3">Polysaccharide deacetylase</fullName>
    </submittedName>
</protein>
<dbReference type="PROSITE" id="PS51677">
    <property type="entry name" value="NODB"/>
    <property type="match status" value="1"/>
</dbReference>
<dbReference type="Gene3D" id="3.20.20.370">
    <property type="entry name" value="Glycoside hydrolase/deacetylase"/>
    <property type="match status" value="1"/>
</dbReference>
<gene>
    <name evidence="3" type="ORF">MU1_11340</name>
</gene>
<name>A0ABQ6G9R6_9BACL</name>
<dbReference type="RefSeq" id="WP_284237503.1">
    <property type="nucleotide sequence ID" value="NZ_BSSQ01000004.1"/>
</dbReference>
<proteinExistence type="predicted"/>
<keyword evidence="4" id="KW-1185">Reference proteome</keyword>
<sequence length="264" mass="30327">MAIVMCFPEGRHKALTLSYDDGRFADRRLVEIFNRYGLKGSFHLNSGLLGSKDRLGEDDIKPLYAGHEVSAHTLTHPSIARCPNAQIVQEVTEDRRNLERIVGYTVRGMSYPNGSYNERIKSLLPGLGIEYARVVPSTGQYHMPEDWLEWQPTCHHNRDLMKHAEEFVSLHKTQHLYLMYVWGHSYEFDNDNNWELMEQFGQFISGKADIWYCTNMELVDYAKAFENLRFAADLSFVYNPTAISVWLNVDGEVAVVKGGEQISL</sequence>
<dbReference type="CDD" id="cd10967">
    <property type="entry name" value="CE4_GLA_like_6s"/>
    <property type="match status" value="1"/>
</dbReference>
<keyword evidence="1" id="KW-0732">Signal</keyword>
<reference evidence="3 4" key="1">
    <citation type="submission" date="2023-03" db="EMBL/GenBank/DDBJ databases">
        <title>Draft genome sequence of the bacteria which degrade cell wall of Tricholomamatutake.</title>
        <authorList>
            <person name="Konishi Y."/>
            <person name="Fukuta Y."/>
            <person name="Shirasaka N."/>
        </authorList>
    </citation>
    <scope>NUCLEOTIDE SEQUENCE [LARGE SCALE GENOMIC DNA]</scope>
    <source>
        <strain evidence="4">mu1</strain>
    </source>
</reference>
<dbReference type="EMBL" id="BSSQ01000004">
    <property type="protein sequence ID" value="GLX66790.1"/>
    <property type="molecule type" value="Genomic_DNA"/>
</dbReference>
<dbReference type="InterPro" id="IPR011330">
    <property type="entry name" value="Glyco_hydro/deAcase_b/a-brl"/>
</dbReference>
<dbReference type="SUPFAM" id="SSF88713">
    <property type="entry name" value="Glycoside hydrolase/deacetylase"/>
    <property type="match status" value="1"/>
</dbReference>
<dbReference type="Pfam" id="PF01522">
    <property type="entry name" value="Polysacc_deac_1"/>
    <property type="match status" value="1"/>
</dbReference>
<organism evidence="3 4">
    <name type="scientific">Paenibacillus glycanilyticus</name>
    <dbReference type="NCBI Taxonomy" id="126569"/>
    <lineage>
        <taxon>Bacteria</taxon>
        <taxon>Bacillati</taxon>
        <taxon>Bacillota</taxon>
        <taxon>Bacilli</taxon>
        <taxon>Bacillales</taxon>
        <taxon>Paenibacillaceae</taxon>
        <taxon>Paenibacillus</taxon>
    </lineage>
</organism>
<dbReference type="InterPro" id="IPR002509">
    <property type="entry name" value="NODB_dom"/>
</dbReference>
<feature type="domain" description="NodB homology" evidence="2">
    <location>
        <begin position="13"/>
        <end position="213"/>
    </location>
</feature>
<accession>A0ABQ6G9R6</accession>
<comment type="caution">
    <text evidence="3">The sequence shown here is derived from an EMBL/GenBank/DDBJ whole genome shotgun (WGS) entry which is preliminary data.</text>
</comment>
<evidence type="ECO:0000313" key="4">
    <source>
        <dbReference type="Proteomes" id="UP001157114"/>
    </source>
</evidence>